<protein>
    <submittedName>
        <fullName evidence="2">Uncharacterized protein</fullName>
    </submittedName>
</protein>
<dbReference type="EMBL" id="CAJVCH010003812">
    <property type="protein sequence ID" value="CAG7650400.1"/>
    <property type="molecule type" value="Genomic_DNA"/>
</dbReference>
<organism evidence="2 3">
    <name type="scientific">Allacma fusca</name>
    <dbReference type="NCBI Taxonomy" id="39272"/>
    <lineage>
        <taxon>Eukaryota</taxon>
        <taxon>Metazoa</taxon>
        <taxon>Ecdysozoa</taxon>
        <taxon>Arthropoda</taxon>
        <taxon>Hexapoda</taxon>
        <taxon>Collembola</taxon>
        <taxon>Symphypleona</taxon>
        <taxon>Sminthuridae</taxon>
        <taxon>Allacma</taxon>
    </lineage>
</organism>
<keyword evidence="1" id="KW-1133">Transmembrane helix</keyword>
<evidence type="ECO:0000313" key="2">
    <source>
        <dbReference type="EMBL" id="CAG7650400.1"/>
    </source>
</evidence>
<dbReference type="Proteomes" id="UP000708208">
    <property type="component" value="Unassembled WGS sequence"/>
</dbReference>
<gene>
    <name evidence="2" type="ORF">AFUS01_LOCUS720</name>
</gene>
<reference evidence="2" key="1">
    <citation type="submission" date="2021-06" db="EMBL/GenBank/DDBJ databases">
        <authorList>
            <person name="Hodson N. C."/>
            <person name="Mongue J. A."/>
            <person name="Jaron S. K."/>
        </authorList>
    </citation>
    <scope>NUCLEOTIDE SEQUENCE</scope>
</reference>
<evidence type="ECO:0000313" key="3">
    <source>
        <dbReference type="Proteomes" id="UP000708208"/>
    </source>
</evidence>
<keyword evidence="1" id="KW-0812">Transmembrane</keyword>
<name>A0A8J2NGA4_9HEXA</name>
<proteinExistence type="predicted"/>
<keyword evidence="1" id="KW-0472">Membrane</keyword>
<accession>A0A8J2NGA4</accession>
<keyword evidence="3" id="KW-1185">Reference proteome</keyword>
<feature type="transmembrane region" description="Helical" evidence="1">
    <location>
        <begin position="12"/>
        <end position="33"/>
    </location>
</feature>
<dbReference type="AlphaFoldDB" id="A0A8J2NGA4"/>
<sequence length="70" mass="7838">MWDLDRLVKIVAWIYIVANTIFTILLMLAVAALSKLFGNYEKIGDSRTTGLTLVDTAGNPNVLMRDILRV</sequence>
<comment type="caution">
    <text evidence="2">The sequence shown here is derived from an EMBL/GenBank/DDBJ whole genome shotgun (WGS) entry which is preliminary data.</text>
</comment>
<evidence type="ECO:0000256" key="1">
    <source>
        <dbReference type="SAM" id="Phobius"/>
    </source>
</evidence>